<sequence length="1078" mass="121282">MRKTAIFLIACLIFNLLLSYSLPAAAAPISNVNEQQVENVISDQEKSKENNNETIIKEETENDSEQKINDDTPIDAEDGTKEETENESSSLSGSELDNKTNDSKEDDEGKKDSSVSDPEKEVDSSDKGDNSEQHADIQSKKARSLTTSSANIGVKTSRLGHIRSTSVRIYDIPGSDVSFAAGDKYTNAVYYIKKQADIDGTRYYLISEEPGSVNGVVGWVKATDLSTHEHLGLDKQDKTFYFSGKGSAYSKAWGGSKDLVYQDMSKYKGQKFNVHLTEKVGNNTWYRGNFNGKTIWLHESYVTKKQSSNIVRSHTSKLGHIRSTGVKIYKTIGDSSTAFTAGSKYTNQVYYIKQQAMAGGQTYYLISLKPSRIDGVVGWVKENDLSLHAHHGVDKKNKTLYFTGKGSAYTKAWGGSKDLVYQDMSKYKGQQFNIHLTETVGNNTWYRGNFNGKTIWLHESYLTSKSESNTSKLGHIRNTKVKIYKTIGKSSTAFTAGEKYTNQVYYIKQQAKVSRQTYYLISLAPSRVDGVVGWVKATDLSTHEHSGLDKQDKIFYFTGKGSAYTKAWGGSKDLVYRDMSKYKGQRFSVHLTETVGNNVWYRGQFNGKTIWLHESYLTKEEESHTSRLGHLHSSAKIYKTLGDESSNLKTSNYTNAVYYIKQQAKINDQIYYLISKKPSRVDGVVGWVKSSDMSTHEHVGVDSKDKLFKIIGTGSAYSKAWGGSKDLVYADVSKFKGQEIKVNLTEKVGNNIWYRGTLDGKTVWFHESYLKKTKEVITNYTTYELTLDKMLELQMKVNPQTDKQYKLWIREDAFGSIRNGKGTIKGDNWNLRRGPGTNYLSGGKVNNGKELTLIASQKVSGFTWYHVGYTSGWVTPDVSDVRYYLDYRNFMDSLKNKLQFLKLSESANVSVTEVNEKILKGKGILEGKAQSFIDGGQKYNVNEIYLISHALLETGNGTSKLAKGVKYNGKTVYNMYGINANDKCPVECGAKYAFDHKWFTPEAAIVGGATFVNENYVQAGQDTLYKMRWNPLAAAKYGYATHQYATDIGWAYKQTSRMYELYNLLNGYNLILDIPKYL</sequence>
<dbReference type="GO" id="GO:0004040">
    <property type="term" value="F:amidase activity"/>
    <property type="evidence" value="ECO:0007669"/>
    <property type="project" value="InterPro"/>
</dbReference>
<dbReference type="GO" id="GO:0005576">
    <property type="term" value="C:extracellular region"/>
    <property type="evidence" value="ECO:0007669"/>
    <property type="project" value="UniProtKB-SubCell"/>
</dbReference>
<evidence type="ECO:0000256" key="6">
    <source>
        <dbReference type="SAM" id="MobiDB-lite"/>
    </source>
</evidence>
<dbReference type="AlphaFoldDB" id="A0A9W5TV91"/>
<evidence type="ECO:0000256" key="2">
    <source>
        <dbReference type="ARBA" id="ARBA00022525"/>
    </source>
</evidence>
<dbReference type="Proteomes" id="UP000621492">
    <property type="component" value="Unassembled WGS sequence"/>
</dbReference>
<evidence type="ECO:0000256" key="4">
    <source>
        <dbReference type="ARBA" id="ARBA00022801"/>
    </source>
</evidence>
<dbReference type="SUPFAM" id="SSF82057">
    <property type="entry name" value="Prokaryotic SH3-related domain"/>
    <property type="match status" value="1"/>
</dbReference>
<feature type="compositionally biased region" description="Basic and acidic residues" evidence="6">
    <location>
        <begin position="43"/>
        <end position="70"/>
    </location>
</feature>
<dbReference type="InterPro" id="IPR002901">
    <property type="entry name" value="MGlyc_endo_b_GlcNAc-like_dom"/>
</dbReference>
<feature type="chain" id="PRO_5040832612" description="GW domain-containing protein" evidence="7">
    <location>
        <begin position="27"/>
        <end position="1078"/>
    </location>
</feature>
<proteinExistence type="predicted"/>
<reference evidence="9" key="2">
    <citation type="submission" date="2020-09" db="EMBL/GenBank/DDBJ databases">
        <authorList>
            <person name="Sun Q."/>
            <person name="Zhou Y."/>
        </authorList>
    </citation>
    <scope>NUCLEOTIDE SEQUENCE</scope>
    <source>
        <strain evidence="9">CGMCC 1.15454</strain>
    </source>
</reference>
<feature type="signal peptide" evidence="7">
    <location>
        <begin position="1"/>
        <end position="26"/>
    </location>
</feature>
<reference evidence="9" key="1">
    <citation type="journal article" date="2014" name="Int. J. Syst. Evol. Microbiol.">
        <title>Complete genome sequence of Corynebacterium casei LMG S-19264T (=DSM 44701T), isolated from a smear-ripened cheese.</title>
        <authorList>
            <consortium name="US DOE Joint Genome Institute (JGI-PGF)"/>
            <person name="Walter F."/>
            <person name="Albersmeier A."/>
            <person name="Kalinowski J."/>
            <person name="Ruckert C."/>
        </authorList>
    </citation>
    <scope>NUCLEOTIDE SEQUENCE</scope>
    <source>
        <strain evidence="9">CGMCC 1.15454</strain>
    </source>
</reference>
<dbReference type="SMART" id="SM00287">
    <property type="entry name" value="SH3b"/>
    <property type="match status" value="1"/>
</dbReference>
<dbReference type="PROSITE" id="PS51780">
    <property type="entry name" value="GW"/>
    <property type="match status" value="1"/>
</dbReference>
<feature type="domain" description="GW" evidence="8">
    <location>
        <begin position="466"/>
        <end position="545"/>
    </location>
</feature>
<dbReference type="InterPro" id="IPR003646">
    <property type="entry name" value="SH3-like_bac-type"/>
</dbReference>
<dbReference type="RefSeq" id="WP_188724664.1">
    <property type="nucleotide sequence ID" value="NZ_BMJD01000003.1"/>
</dbReference>
<organism evidence="9 10">
    <name type="scientific">Lentibacillus populi</name>
    <dbReference type="NCBI Taxonomy" id="1827502"/>
    <lineage>
        <taxon>Bacteria</taxon>
        <taxon>Bacillati</taxon>
        <taxon>Bacillota</taxon>
        <taxon>Bacilli</taxon>
        <taxon>Bacillales</taxon>
        <taxon>Bacillaceae</taxon>
        <taxon>Lentibacillus</taxon>
    </lineage>
</organism>
<evidence type="ECO:0000256" key="5">
    <source>
        <dbReference type="ARBA" id="ARBA00023316"/>
    </source>
</evidence>
<evidence type="ECO:0000259" key="8">
    <source>
        <dbReference type="PROSITE" id="PS51780"/>
    </source>
</evidence>
<evidence type="ECO:0000256" key="1">
    <source>
        <dbReference type="ARBA" id="ARBA00004613"/>
    </source>
</evidence>
<keyword evidence="2" id="KW-0964">Secreted</keyword>
<dbReference type="Gene3D" id="2.30.30.170">
    <property type="match status" value="8"/>
</dbReference>
<dbReference type="InterPro" id="IPR025987">
    <property type="entry name" value="GW_dom"/>
</dbReference>
<evidence type="ECO:0000313" key="9">
    <source>
        <dbReference type="EMBL" id="GGB32172.1"/>
    </source>
</evidence>
<evidence type="ECO:0000313" key="10">
    <source>
        <dbReference type="Proteomes" id="UP000621492"/>
    </source>
</evidence>
<dbReference type="Gene3D" id="2.30.30.40">
    <property type="entry name" value="SH3 Domains"/>
    <property type="match status" value="1"/>
</dbReference>
<gene>
    <name evidence="9" type="ORF">GCM10011409_06950</name>
</gene>
<dbReference type="Gene3D" id="1.10.530.10">
    <property type="match status" value="1"/>
</dbReference>
<comment type="subcellular location">
    <subcellularLocation>
        <location evidence="1">Secreted</location>
    </subcellularLocation>
</comment>
<dbReference type="InterPro" id="IPR038200">
    <property type="entry name" value="GW_dom_sf"/>
</dbReference>
<accession>A0A9W5TV91</accession>
<keyword evidence="4" id="KW-0378">Hydrolase</keyword>
<keyword evidence="3 7" id="KW-0732">Signal</keyword>
<dbReference type="Pfam" id="PF13457">
    <property type="entry name" value="GW"/>
    <property type="match status" value="9"/>
</dbReference>
<comment type="caution">
    <text evidence="9">The sequence shown here is derived from an EMBL/GenBank/DDBJ whole genome shotgun (WGS) entry which is preliminary data.</text>
</comment>
<feature type="compositionally biased region" description="Basic and acidic residues" evidence="6">
    <location>
        <begin position="96"/>
        <end position="139"/>
    </location>
</feature>
<keyword evidence="10" id="KW-1185">Reference proteome</keyword>
<dbReference type="EMBL" id="BMJD01000003">
    <property type="protein sequence ID" value="GGB32172.1"/>
    <property type="molecule type" value="Genomic_DNA"/>
</dbReference>
<name>A0A9W5TV91_9BACI</name>
<keyword evidence="5" id="KW-0961">Cell wall biogenesis/degradation</keyword>
<evidence type="ECO:0000256" key="3">
    <source>
        <dbReference type="ARBA" id="ARBA00022729"/>
    </source>
</evidence>
<dbReference type="SMART" id="SM00047">
    <property type="entry name" value="LYZ2"/>
    <property type="match status" value="1"/>
</dbReference>
<dbReference type="GO" id="GO:0071555">
    <property type="term" value="P:cell wall organization"/>
    <property type="evidence" value="ECO:0007669"/>
    <property type="project" value="UniProtKB-KW"/>
</dbReference>
<evidence type="ECO:0000256" key="7">
    <source>
        <dbReference type="SAM" id="SignalP"/>
    </source>
</evidence>
<protein>
    <recommendedName>
        <fullName evidence="8">GW domain-containing protein</fullName>
    </recommendedName>
</protein>
<dbReference type="Pfam" id="PF01832">
    <property type="entry name" value="Glucosaminidase"/>
    <property type="match status" value="1"/>
</dbReference>
<feature type="region of interest" description="Disordered" evidence="6">
    <location>
        <begin position="40"/>
        <end position="149"/>
    </location>
</feature>